<dbReference type="Pfam" id="PF01189">
    <property type="entry name" value="Methyltr_RsmB-F"/>
    <property type="match status" value="1"/>
</dbReference>
<proteinExistence type="inferred from homology"/>
<evidence type="ECO:0000256" key="5">
    <source>
        <dbReference type="PROSITE-ProRule" id="PRU01023"/>
    </source>
</evidence>
<dbReference type="Gene3D" id="3.40.50.150">
    <property type="entry name" value="Vaccinia Virus protein VP39"/>
    <property type="match status" value="1"/>
</dbReference>
<dbReference type="GO" id="GO:0003723">
    <property type="term" value="F:RNA binding"/>
    <property type="evidence" value="ECO:0007669"/>
    <property type="project" value="UniProtKB-UniRule"/>
</dbReference>
<dbReference type="InterPro" id="IPR054728">
    <property type="entry name" value="RsmB-like_ferredoxin"/>
</dbReference>
<dbReference type="InterPro" id="IPR023267">
    <property type="entry name" value="RCMT"/>
</dbReference>
<accession>A0A0P8A2I8</accession>
<feature type="active site" description="Nucleophile" evidence="5">
    <location>
        <position position="392"/>
    </location>
</feature>
<comment type="similarity">
    <text evidence="5">Belongs to the class I-like SAM-binding methyltransferase superfamily. RsmB/NOP family.</text>
</comment>
<gene>
    <name evidence="7" type="primary">trm4</name>
    <name evidence="7" type="ORF">MPEBLZ_03175</name>
</gene>
<protein>
    <submittedName>
        <fullName evidence="7">tRNA (Cytosine(48)-C(5))-methyltransferase</fullName>
        <ecNumber evidence="7">2.1.1.-</ecNumber>
    </submittedName>
</protein>
<dbReference type="GO" id="GO:0001510">
    <property type="term" value="P:RNA methylation"/>
    <property type="evidence" value="ECO:0007669"/>
    <property type="project" value="InterPro"/>
</dbReference>
<dbReference type="Pfam" id="PF22458">
    <property type="entry name" value="RsmF-B_ferredox"/>
    <property type="match status" value="1"/>
</dbReference>
<name>A0A0P8A2I8_9EURY</name>
<dbReference type="GO" id="GO:0008173">
    <property type="term" value="F:RNA methyltransferase activity"/>
    <property type="evidence" value="ECO:0007669"/>
    <property type="project" value="InterPro"/>
</dbReference>
<organism evidence="7 8">
    <name type="scientific">Candidatus Methanoperedens nitratireducens</name>
    <dbReference type="NCBI Taxonomy" id="1392998"/>
    <lineage>
        <taxon>Archaea</taxon>
        <taxon>Methanobacteriati</taxon>
        <taxon>Methanobacteriota</taxon>
        <taxon>Stenosarchaea group</taxon>
        <taxon>Methanomicrobia</taxon>
        <taxon>Methanosarcinales</taxon>
        <taxon>ANME-2 cluster</taxon>
        <taxon>Candidatus Methanoperedentaceae</taxon>
        <taxon>Candidatus Methanoperedens</taxon>
    </lineage>
</organism>
<dbReference type="Proteomes" id="UP000050360">
    <property type="component" value="Unassembled WGS sequence"/>
</dbReference>
<dbReference type="InterPro" id="IPR035926">
    <property type="entry name" value="NusB-like_sf"/>
</dbReference>
<evidence type="ECO:0000313" key="8">
    <source>
        <dbReference type="Proteomes" id="UP000050360"/>
    </source>
</evidence>
<dbReference type="InterPro" id="IPR029063">
    <property type="entry name" value="SAM-dependent_MTases_sf"/>
</dbReference>
<keyword evidence="2 5" id="KW-0808">Transferase</keyword>
<dbReference type="AlphaFoldDB" id="A0A0P8A2I8"/>
<dbReference type="PRINTS" id="PR02008">
    <property type="entry name" value="RCMTFAMILY"/>
</dbReference>
<dbReference type="CDD" id="cd02440">
    <property type="entry name" value="AdoMet_MTases"/>
    <property type="match status" value="1"/>
</dbReference>
<dbReference type="PROSITE" id="PS51686">
    <property type="entry name" value="SAM_MT_RSMB_NOP"/>
    <property type="match status" value="1"/>
</dbReference>
<comment type="caution">
    <text evidence="7">The sequence shown here is derived from an EMBL/GenBank/DDBJ whole genome shotgun (WGS) entry which is preliminary data.</text>
</comment>
<keyword evidence="3 5" id="KW-0949">S-adenosyl-L-methionine</keyword>
<dbReference type="InterPro" id="IPR006027">
    <property type="entry name" value="NusB_RsmB_TIM44"/>
</dbReference>
<dbReference type="InterPro" id="IPR049560">
    <property type="entry name" value="MeTrfase_RsmB-F_NOP2_cat"/>
</dbReference>
<comment type="caution">
    <text evidence="5">Lacks conserved residue(s) required for the propagation of feature annotation.</text>
</comment>
<dbReference type="SUPFAM" id="SSF48013">
    <property type="entry name" value="NusB-like"/>
    <property type="match status" value="1"/>
</dbReference>
<dbReference type="PANTHER" id="PTHR22807:SF53">
    <property type="entry name" value="RIBOSOMAL RNA SMALL SUBUNIT METHYLTRANSFERASE B-RELATED"/>
    <property type="match status" value="1"/>
</dbReference>
<dbReference type="EMBL" id="LKCM01000245">
    <property type="protein sequence ID" value="KPQ42291.1"/>
    <property type="molecule type" value="Genomic_DNA"/>
</dbReference>
<feature type="binding site" evidence="5">
    <location>
        <position position="297"/>
    </location>
    <ligand>
        <name>S-adenosyl-L-methionine</name>
        <dbReference type="ChEBI" id="CHEBI:59789"/>
    </ligand>
</feature>
<keyword evidence="1 5" id="KW-0489">Methyltransferase</keyword>
<dbReference type="SUPFAM" id="SSF53335">
    <property type="entry name" value="S-adenosyl-L-methionine-dependent methyltransferases"/>
    <property type="match status" value="1"/>
</dbReference>
<dbReference type="PANTHER" id="PTHR22807">
    <property type="entry name" value="NOP2 YEAST -RELATED NOL1/NOP2/FMU SUN DOMAIN-CONTAINING"/>
    <property type="match status" value="1"/>
</dbReference>
<dbReference type="GO" id="GO:0006355">
    <property type="term" value="P:regulation of DNA-templated transcription"/>
    <property type="evidence" value="ECO:0007669"/>
    <property type="project" value="InterPro"/>
</dbReference>
<dbReference type="EC" id="2.1.1.-" evidence="7"/>
<evidence type="ECO:0000259" key="6">
    <source>
        <dbReference type="PROSITE" id="PS51686"/>
    </source>
</evidence>
<dbReference type="NCBIfam" id="NF011494">
    <property type="entry name" value="PRK14902.1"/>
    <property type="match status" value="1"/>
</dbReference>
<evidence type="ECO:0000256" key="3">
    <source>
        <dbReference type="ARBA" id="ARBA00022691"/>
    </source>
</evidence>
<feature type="domain" description="SAM-dependent MTase RsmB/NOP-type" evidence="6">
    <location>
        <begin position="183"/>
        <end position="456"/>
    </location>
</feature>
<keyword evidence="4 5" id="KW-0694">RNA-binding</keyword>
<feature type="binding site" evidence="5">
    <location>
        <position position="339"/>
    </location>
    <ligand>
        <name>S-adenosyl-L-methionine</name>
        <dbReference type="ChEBI" id="CHEBI:59789"/>
    </ligand>
</feature>
<reference evidence="7 8" key="1">
    <citation type="submission" date="2015-09" db="EMBL/GenBank/DDBJ databases">
        <title>A metagenomics-based metabolic model of nitrate-dependent anaerobic oxidation of methane by Methanoperedens-like archaea.</title>
        <authorList>
            <person name="Arshad A."/>
            <person name="Speth D.R."/>
            <person name="De Graaf R.M."/>
            <person name="Op Den Camp H.J."/>
            <person name="Jetten M.S."/>
            <person name="Welte C.U."/>
        </authorList>
    </citation>
    <scope>NUCLEOTIDE SEQUENCE [LARGE SCALE GENOMIC DNA]</scope>
</reference>
<evidence type="ECO:0000256" key="4">
    <source>
        <dbReference type="ARBA" id="ARBA00022884"/>
    </source>
</evidence>
<evidence type="ECO:0000256" key="2">
    <source>
        <dbReference type="ARBA" id="ARBA00022679"/>
    </source>
</evidence>
<evidence type="ECO:0000313" key="7">
    <source>
        <dbReference type="EMBL" id="KPQ42291.1"/>
    </source>
</evidence>
<dbReference type="Gene3D" id="3.30.70.1170">
    <property type="entry name" value="Sun protein, domain 3"/>
    <property type="match status" value="1"/>
</dbReference>
<evidence type="ECO:0000256" key="1">
    <source>
        <dbReference type="ARBA" id="ARBA00022603"/>
    </source>
</evidence>
<sequence>MRKNNKSYKSNALIRQKSYNSVLLLLNSILHDKKYPDIIISELFKNEDFSSGEKTVIVDLVYGILRHLGRLDYIIGHASRAAMTNLDPEILNLFRICTYQALFTNVSAAGIVNNAVAMSSDNSKLSGFVKRTVEAVLRNKDMVIFPDPEKAQIEYICAYHSHPRWIVEKWLTEMGSVKEVEALCSANNMEPPLTIRVNPLKSDIGSLQKMLDGEGYSSSRTELSPSGLIVNKKEDIFKTRAFKEGLFEVQDEGSQLVTLLTGVKPGELVIDACAGNGGKSLFLSGLMKNRGTIIASDLSAVKLSNLRRRAGKAGAFNIKTANREALNEYNNMADCVFIDAPCSSMGVFRRNPDSKWRLTRDDVRELAVKQKEILSEYSRLVKPGGRFVYVTCTISREENEDNVHGFLAKNRDFCLVPVSEMHDFKSGKLTSDDGFFRSLPHVHNTDGFFGAVMMKNKIM</sequence>
<dbReference type="Pfam" id="PF01029">
    <property type="entry name" value="NusB"/>
    <property type="match status" value="1"/>
</dbReference>
<dbReference type="Gene3D" id="1.10.940.10">
    <property type="entry name" value="NusB-like"/>
    <property type="match status" value="1"/>
</dbReference>
<dbReference type="InterPro" id="IPR001678">
    <property type="entry name" value="MeTrfase_RsmB-F_NOP2_dom"/>
</dbReference>